<comment type="similarity">
    <text evidence="2">Belongs to the SYS1 family.</text>
</comment>
<reference evidence="11" key="1">
    <citation type="journal article" date="2020" name="Stud. Mycol.">
        <title>101 Dothideomycetes genomes: a test case for predicting lifestyles and emergence of pathogens.</title>
        <authorList>
            <person name="Haridas S."/>
            <person name="Albert R."/>
            <person name="Binder M."/>
            <person name="Bloem J."/>
            <person name="Labutti K."/>
            <person name="Salamov A."/>
            <person name="Andreopoulos B."/>
            <person name="Baker S."/>
            <person name="Barry K."/>
            <person name="Bills G."/>
            <person name="Bluhm B."/>
            <person name="Cannon C."/>
            <person name="Castanera R."/>
            <person name="Culley D."/>
            <person name="Daum C."/>
            <person name="Ezra D."/>
            <person name="Gonzalez J."/>
            <person name="Henrissat B."/>
            <person name="Kuo A."/>
            <person name="Liang C."/>
            <person name="Lipzen A."/>
            <person name="Lutzoni F."/>
            <person name="Magnuson J."/>
            <person name="Mondo S."/>
            <person name="Nolan M."/>
            <person name="Ohm R."/>
            <person name="Pangilinan J."/>
            <person name="Park H.-J."/>
            <person name="Ramirez L."/>
            <person name="Alfaro M."/>
            <person name="Sun H."/>
            <person name="Tritt A."/>
            <person name="Yoshinaga Y."/>
            <person name="Zwiers L.-H."/>
            <person name="Turgeon B."/>
            <person name="Goodwin S."/>
            <person name="Spatafora J."/>
            <person name="Crous P."/>
            <person name="Grigoriev I."/>
        </authorList>
    </citation>
    <scope>NUCLEOTIDE SEQUENCE</scope>
    <source>
        <strain evidence="11">CBS 113979</strain>
    </source>
</reference>
<evidence type="ECO:0000256" key="7">
    <source>
        <dbReference type="ARBA" id="ARBA00023034"/>
    </source>
</evidence>
<evidence type="ECO:0000313" key="12">
    <source>
        <dbReference type="Proteomes" id="UP000800041"/>
    </source>
</evidence>
<feature type="transmembrane region" description="Helical" evidence="10">
    <location>
        <begin position="122"/>
        <end position="144"/>
    </location>
</feature>
<dbReference type="GO" id="GO:0005802">
    <property type="term" value="C:trans-Golgi network"/>
    <property type="evidence" value="ECO:0007669"/>
    <property type="project" value="TreeGrafter"/>
</dbReference>
<comment type="subcellular location">
    <subcellularLocation>
        <location evidence="1">Golgi apparatus membrane</location>
        <topology evidence="1">Multi-pass membrane protein</topology>
    </subcellularLocation>
</comment>
<dbReference type="EMBL" id="ML977170">
    <property type="protein sequence ID" value="KAF1984155.1"/>
    <property type="molecule type" value="Genomic_DNA"/>
</dbReference>
<accession>A0A6G1GT96</accession>
<evidence type="ECO:0000256" key="1">
    <source>
        <dbReference type="ARBA" id="ARBA00004653"/>
    </source>
</evidence>
<keyword evidence="4 10" id="KW-0812">Transmembrane</keyword>
<keyword evidence="8 10" id="KW-0472">Membrane</keyword>
<dbReference type="GO" id="GO:0005829">
    <property type="term" value="C:cytosol"/>
    <property type="evidence" value="ECO:0007669"/>
    <property type="project" value="GOC"/>
</dbReference>
<dbReference type="AlphaFoldDB" id="A0A6G1GT96"/>
<feature type="transmembrane region" description="Helical" evidence="10">
    <location>
        <begin position="68"/>
        <end position="89"/>
    </location>
</feature>
<evidence type="ECO:0000256" key="8">
    <source>
        <dbReference type="ARBA" id="ARBA00023136"/>
    </source>
</evidence>
<dbReference type="Proteomes" id="UP000800041">
    <property type="component" value="Unassembled WGS sequence"/>
</dbReference>
<protein>
    <recommendedName>
        <fullName evidence="13">Integral membrane protein S linking to the trans Golgi network-domain-containing protein</fullName>
    </recommendedName>
</protein>
<dbReference type="PANTHER" id="PTHR12952:SF0">
    <property type="entry name" value="PROTEIN SYS1 HOMOLOG"/>
    <property type="match status" value="1"/>
</dbReference>
<keyword evidence="3" id="KW-0813">Transport</keyword>
<dbReference type="GO" id="GO:0043001">
    <property type="term" value="P:Golgi to plasma membrane protein transport"/>
    <property type="evidence" value="ECO:0007669"/>
    <property type="project" value="TreeGrafter"/>
</dbReference>
<dbReference type="GO" id="GO:0000139">
    <property type="term" value="C:Golgi membrane"/>
    <property type="evidence" value="ECO:0007669"/>
    <property type="project" value="UniProtKB-SubCell"/>
</dbReference>
<evidence type="ECO:0000313" key="11">
    <source>
        <dbReference type="EMBL" id="KAF1984155.1"/>
    </source>
</evidence>
<organism evidence="11 12">
    <name type="scientific">Aulographum hederae CBS 113979</name>
    <dbReference type="NCBI Taxonomy" id="1176131"/>
    <lineage>
        <taxon>Eukaryota</taxon>
        <taxon>Fungi</taxon>
        <taxon>Dikarya</taxon>
        <taxon>Ascomycota</taxon>
        <taxon>Pezizomycotina</taxon>
        <taxon>Dothideomycetes</taxon>
        <taxon>Pleosporomycetidae</taxon>
        <taxon>Aulographales</taxon>
        <taxon>Aulographaceae</taxon>
    </lineage>
</organism>
<feature type="transmembrane region" description="Helical" evidence="10">
    <location>
        <begin position="96"/>
        <end position="116"/>
    </location>
</feature>
<keyword evidence="7" id="KW-0333">Golgi apparatus</keyword>
<keyword evidence="12" id="KW-1185">Reference proteome</keyword>
<name>A0A6G1GT96_9PEZI</name>
<evidence type="ECO:0000256" key="9">
    <source>
        <dbReference type="SAM" id="MobiDB-lite"/>
    </source>
</evidence>
<feature type="transmembrane region" description="Helical" evidence="10">
    <location>
        <begin position="21"/>
        <end position="48"/>
    </location>
</feature>
<evidence type="ECO:0000256" key="10">
    <source>
        <dbReference type="SAM" id="Phobius"/>
    </source>
</evidence>
<gene>
    <name evidence="11" type="ORF">K402DRAFT_396086</name>
</gene>
<keyword evidence="5" id="KW-0653">Protein transport</keyword>
<dbReference type="GO" id="GO:0006895">
    <property type="term" value="P:Golgi to endosome transport"/>
    <property type="evidence" value="ECO:0007669"/>
    <property type="project" value="TreeGrafter"/>
</dbReference>
<dbReference type="Pfam" id="PF09801">
    <property type="entry name" value="SYS1"/>
    <property type="match status" value="1"/>
</dbReference>
<proteinExistence type="inferred from homology"/>
<evidence type="ECO:0000256" key="2">
    <source>
        <dbReference type="ARBA" id="ARBA00008160"/>
    </source>
</evidence>
<evidence type="ECO:0000256" key="4">
    <source>
        <dbReference type="ARBA" id="ARBA00022692"/>
    </source>
</evidence>
<evidence type="ECO:0000256" key="6">
    <source>
        <dbReference type="ARBA" id="ARBA00022989"/>
    </source>
</evidence>
<dbReference type="OrthoDB" id="542931at2759"/>
<feature type="region of interest" description="Disordered" evidence="9">
    <location>
        <begin position="158"/>
        <end position="210"/>
    </location>
</feature>
<evidence type="ECO:0008006" key="13">
    <source>
        <dbReference type="Google" id="ProtNLM"/>
    </source>
</evidence>
<keyword evidence="6 10" id="KW-1133">Transmembrane helix</keyword>
<dbReference type="InterPro" id="IPR019185">
    <property type="entry name" value="Integral_membrane_SYS1-rel"/>
</dbReference>
<dbReference type="PANTHER" id="PTHR12952">
    <property type="entry name" value="SYS1"/>
    <property type="match status" value="1"/>
</dbReference>
<evidence type="ECO:0000256" key="5">
    <source>
        <dbReference type="ARBA" id="ARBA00022927"/>
    </source>
</evidence>
<evidence type="ECO:0000256" key="3">
    <source>
        <dbReference type="ARBA" id="ARBA00022448"/>
    </source>
</evidence>
<dbReference type="GO" id="GO:0034067">
    <property type="term" value="P:protein localization to Golgi apparatus"/>
    <property type="evidence" value="ECO:0007669"/>
    <property type="project" value="TreeGrafter"/>
</dbReference>
<sequence>MPRRRRPPRPGALAGLAPLRILTQIAVLQIAYYACAAILILFTALVAGKDVRLDLLLSWRSLRGDVTVGWMLGLVWMLNSLICVIFLMLLVARSKLIPDFALTIHFLHLLVTSFYSRSIPSYWFWWALQIASAALMTFLGVWSCQWRELRPIKFGGTASSPRKAAGAAGDLESGPVDNGVGVGRGSRRGRGKDGAGQYEMVGMTDQDERV</sequence>